<evidence type="ECO:0000313" key="2">
    <source>
        <dbReference type="EMBL" id="BDU17482.1"/>
    </source>
</evidence>
<accession>A0ABN6UMB9</accession>
<protein>
    <submittedName>
        <fullName evidence="2">NAD-dependent epimerase/dehydratase family protein</fullName>
    </submittedName>
</protein>
<dbReference type="EMBL" id="AP027041">
    <property type="protein sequence ID" value="BDU17482.1"/>
    <property type="molecule type" value="Genomic_DNA"/>
</dbReference>
<proteinExistence type="predicted"/>
<dbReference type="InterPro" id="IPR001509">
    <property type="entry name" value="Epimerase_deHydtase"/>
</dbReference>
<feature type="domain" description="NAD-dependent epimerase/dehydratase" evidence="1">
    <location>
        <begin position="107"/>
        <end position="193"/>
    </location>
</feature>
<dbReference type="Pfam" id="PF01370">
    <property type="entry name" value="Epimerase"/>
    <property type="match status" value="1"/>
</dbReference>
<evidence type="ECO:0000259" key="1">
    <source>
        <dbReference type="Pfam" id="PF01370"/>
    </source>
</evidence>
<sequence>MIVVVGGRGRLGQAIARAHAHEDVHVLDRSVYEPWSAPGSEELVRRHFASGVAPKIVYVASGLLDPRLPRMQLDAVNRWLPRNIIDAGTYLGFHTVTFGTVMERLIPDANAYVASKAAFAADLKDRDSGAAAVTHLRIHTLFGGGAPNAFMFLGQMLSALRSQTRFAMTSGRQLREYHHIDDEVAAVRRIVDAGVTGSLDLSHGAPVSLRDIAEHVFASCGKSHLLAVGALPEPAEENYGHVFQRPAALDGAGFRPTLPAIASYLQDELARQDGTERAGTTNGQL</sequence>
<keyword evidence="3" id="KW-1185">Reference proteome</keyword>
<dbReference type="RefSeq" id="WP_281779413.1">
    <property type="nucleotide sequence ID" value="NZ_AP027041.1"/>
</dbReference>
<name>A0ABN6UMB9_9GAMM</name>
<dbReference type="InterPro" id="IPR036291">
    <property type="entry name" value="NAD(P)-bd_dom_sf"/>
</dbReference>
<organism evidence="2 3">
    <name type="scientific">Lysobacter auxotrophicus</name>
    <dbReference type="NCBI Taxonomy" id="2992573"/>
    <lineage>
        <taxon>Bacteria</taxon>
        <taxon>Pseudomonadati</taxon>
        <taxon>Pseudomonadota</taxon>
        <taxon>Gammaproteobacteria</taxon>
        <taxon>Lysobacterales</taxon>
        <taxon>Lysobacteraceae</taxon>
        <taxon>Lysobacter</taxon>
    </lineage>
</organism>
<reference evidence="2 3" key="1">
    <citation type="journal article" date="2023" name="Int. J. Syst. Evol. Microbiol.">
        <title>Physiological and genomic analyses of cobalamin (vitamin B12)-auxotrophy of Lysobacter auxotrophicus sp. nov., a methionine-auxotrophic chitinolytic bacterium isolated from chitin-treated soil.</title>
        <authorList>
            <person name="Saito A."/>
            <person name="Dohra H."/>
            <person name="Hamada M."/>
            <person name="Moriuchi R."/>
            <person name="Kotsuchibashi Y."/>
            <person name="Mori K."/>
        </authorList>
    </citation>
    <scope>NUCLEOTIDE SEQUENCE [LARGE SCALE GENOMIC DNA]</scope>
    <source>
        <strain evidence="2 3">5-21a</strain>
    </source>
</reference>
<dbReference type="Proteomes" id="UP001317822">
    <property type="component" value="Chromosome"/>
</dbReference>
<dbReference type="Gene3D" id="3.40.50.720">
    <property type="entry name" value="NAD(P)-binding Rossmann-like Domain"/>
    <property type="match status" value="1"/>
</dbReference>
<gene>
    <name evidence="2" type="ORF">LA521A_26830</name>
</gene>
<dbReference type="SUPFAM" id="SSF51735">
    <property type="entry name" value="NAD(P)-binding Rossmann-fold domains"/>
    <property type="match status" value="1"/>
</dbReference>
<evidence type="ECO:0000313" key="3">
    <source>
        <dbReference type="Proteomes" id="UP001317822"/>
    </source>
</evidence>